<dbReference type="AlphaFoldDB" id="A0A0P1B592"/>
<evidence type="ECO:0000256" key="11">
    <source>
        <dbReference type="ARBA" id="ARBA00022990"/>
    </source>
</evidence>
<evidence type="ECO:0000256" key="13">
    <source>
        <dbReference type="ARBA" id="ARBA00023136"/>
    </source>
</evidence>
<evidence type="ECO:0000256" key="14">
    <source>
        <dbReference type="ARBA" id="ARBA00038540"/>
    </source>
</evidence>
<keyword evidence="11" id="KW-0007">Acetylation</keyword>
<dbReference type="PANTHER" id="PTHR10689">
    <property type="entry name" value="MICROSOMAL GLUTATHIONE S-TRANSFERASE 1"/>
    <property type="match status" value="1"/>
</dbReference>
<dbReference type="OrthoDB" id="193139at2759"/>
<comment type="subcellular location">
    <subcellularLocation>
        <location evidence="3">Endoplasmic reticulum membrane</location>
        <topology evidence="3">Multi-pass membrane protein</topology>
    </subcellularLocation>
    <subcellularLocation>
        <location evidence="2">Mitochondrion outer membrane</location>
    </subcellularLocation>
</comment>
<keyword evidence="8" id="KW-1000">Mitochondrion outer membrane</keyword>
<evidence type="ECO:0000313" key="19">
    <source>
        <dbReference type="EMBL" id="CEG49671.1"/>
    </source>
</evidence>
<reference evidence="20" key="1">
    <citation type="submission" date="2014-09" db="EMBL/GenBank/DDBJ databases">
        <authorList>
            <person name="Sharma Rahul"/>
            <person name="Thines Marco"/>
        </authorList>
    </citation>
    <scope>NUCLEOTIDE SEQUENCE [LARGE SCALE GENOMIC DNA]</scope>
</reference>
<dbReference type="RefSeq" id="XP_024586040.1">
    <property type="nucleotide sequence ID" value="XM_024720885.1"/>
</dbReference>
<accession>A0A0P1B592</accession>
<dbReference type="FunFam" id="1.20.120.550:FF:000005">
    <property type="entry name" value="Inorganic phosphate transporter 1-6"/>
    <property type="match status" value="1"/>
</dbReference>
<organism evidence="19 20">
    <name type="scientific">Plasmopara halstedii</name>
    <name type="common">Downy mildew of sunflower</name>
    <dbReference type="NCBI Taxonomy" id="4781"/>
    <lineage>
        <taxon>Eukaryota</taxon>
        <taxon>Sar</taxon>
        <taxon>Stramenopiles</taxon>
        <taxon>Oomycota</taxon>
        <taxon>Peronosporomycetes</taxon>
        <taxon>Peronosporales</taxon>
        <taxon>Peronosporaceae</taxon>
        <taxon>Plasmopara</taxon>
    </lineage>
</organism>
<keyword evidence="7 18" id="KW-0812">Transmembrane</keyword>
<dbReference type="PANTHER" id="PTHR10689:SF6">
    <property type="entry name" value="MICROSOMAL GLUTATHIONE S-TRANSFERASE 1"/>
    <property type="match status" value="1"/>
</dbReference>
<feature type="transmembrane region" description="Helical" evidence="18">
    <location>
        <begin position="118"/>
        <end position="135"/>
    </location>
</feature>
<evidence type="ECO:0000256" key="8">
    <source>
        <dbReference type="ARBA" id="ARBA00022787"/>
    </source>
</evidence>
<keyword evidence="12" id="KW-0496">Mitochondrion</keyword>
<comment type="function">
    <text evidence="1">Conjugation of reduced glutathione to a wide number of exogenous and endogenous hydrophobic electrophiles.</text>
</comment>
<evidence type="ECO:0000256" key="17">
    <source>
        <dbReference type="SAM" id="MobiDB-lite"/>
    </source>
</evidence>
<dbReference type="OMA" id="FHTIAYA"/>
<dbReference type="EC" id="2.5.1.18" evidence="5"/>
<comment type="catalytic activity">
    <reaction evidence="16">
        <text>RX + glutathione = an S-substituted glutathione + a halide anion + H(+)</text>
        <dbReference type="Rhea" id="RHEA:16437"/>
        <dbReference type="ChEBI" id="CHEBI:15378"/>
        <dbReference type="ChEBI" id="CHEBI:16042"/>
        <dbReference type="ChEBI" id="CHEBI:17792"/>
        <dbReference type="ChEBI" id="CHEBI:57925"/>
        <dbReference type="ChEBI" id="CHEBI:90779"/>
        <dbReference type="EC" id="2.5.1.18"/>
    </reaction>
    <physiologicalReaction direction="left-to-right" evidence="16">
        <dbReference type="Rhea" id="RHEA:16438"/>
    </physiologicalReaction>
</comment>
<evidence type="ECO:0000256" key="9">
    <source>
        <dbReference type="ARBA" id="ARBA00022824"/>
    </source>
</evidence>
<evidence type="ECO:0000256" key="12">
    <source>
        <dbReference type="ARBA" id="ARBA00023128"/>
    </source>
</evidence>
<sequence>MIQAKKTFQAGNRAPEDKALPLARGCPKQSFGMDPESEKNEKISKAREMEHRWRRIVQNDLESIPLALVMFGLGVTIEDRINSSVQIGAMIMYTVVRCFHTIAYAYKLQPHRAWCWRIGVVAIMVGVINAVIGVYA</sequence>
<dbReference type="Gene3D" id="1.20.120.550">
    <property type="entry name" value="Membrane associated eicosanoid/glutathione metabolism-like domain"/>
    <property type="match status" value="1"/>
</dbReference>
<dbReference type="GeneID" id="36402478"/>
<comment type="subunit">
    <text evidence="14">Homotrimer; The trimer binds only one molecule of glutathione.</text>
</comment>
<name>A0A0P1B592_PLAHL</name>
<evidence type="ECO:0000256" key="10">
    <source>
        <dbReference type="ARBA" id="ARBA00022989"/>
    </source>
</evidence>
<dbReference type="SUPFAM" id="SSF161084">
    <property type="entry name" value="MAPEG domain-like"/>
    <property type="match status" value="1"/>
</dbReference>
<dbReference type="Proteomes" id="UP000054928">
    <property type="component" value="Unassembled WGS sequence"/>
</dbReference>
<dbReference type="EMBL" id="CCYD01003090">
    <property type="protein sequence ID" value="CEG49671.1"/>
    <property type="molecule type" value="Genomic_DNA"/>
</dbReference>
<evidence type="ECO:0000256" key="5">
    <source>
        <dbReference type="ARBA" id="ARBA00012452"/>
    </source>
</evidence>
<dbReference type="GO" id="GO:0005741">
    <property type="term" value="C:mitochondrial outer membrane"/>
    <property type="evidence" value="ECO:0007669"/>
    <property type="project" value="UniProtKB-SubCell"/>
</dbReference>
<keyword evidence="13 18" id="KW-0472">Membrane</keyword>
<dbReference type="InterPro" id="IPR040162">
    <property type="entry name" value="MGST1-like"/>
</dbReference>
<evidence type="ECO:0000256" key="16">
    <source>
        <dbReference type="ARBA" id="ARBA00049385"/>
    </source>
</evidence>
<dbReference type="GO" id="GO:0005789">
    <property type="term" value="C:endoplasmic reticulum membrane"/>
    <property type="evidence" value="ECO:0007669"/>
    <property type="project" value="UniProtKB-SubCell"/>
</dbReference>
<evidence type="ECO:0000256" key="2">
    <source>
        <dbReference type="ARBA" id="ARBA00004294"/>
    </source>
</evidence>
<evidence type="ECO:0000256" key="6">
    <source>
        <dbReference type="ARBA" id="ARBA00022679"/>
    </source>
</evidence>
<evidence type="ECO:0000256" key="18">
    <source>
        <dbReference type="SAM" id="Phobius"/>
    </source>
</evidence>
<comment type="similarity">
    <text evidence="4">Belongs to the MAPEG family.</text>
</comment>
<dbReference type="Pfam" id="PF01124">
    <property type="entry name" value="MAPEG"/>
    <property type="match status" value="1"/>
</dbReference>
<keyword evidence="20" id="KW-1185">Reference proteome</keyword>
<keyword evidence="6" id="KW-0808">Transferase</keyword>
<evidence type="ECO:0000313" key="20">
    <source>
        <dbReference type="Proteomes" id="UP000054928"/>
    </source>
</evidence>
<dbReference type="InterPro" id="IPR001129">
    <property type="entry name" value="Membr-assoc_MAPEG"/>
</dbReference>
<evidence type="ECO:0000256" key="15">
    <source>
        <dbReference type="ARBA" id="ARBA00039397"/>
    </source>
</evidence>
<keyword evidence="9" id="KW-0256">Endoplasmic reticulum</keyword>
<protein>
    <recommendedName>
        <fullName evidence="15">Microsomal glutathione S-transferase 1</fullName>
        <ecNumber evidence="5">2.5.1.18</ecNumber>
    </recommendedName>
</protein>
<dbReference type="GO" id="GO:0004364">
    <property type="term" value="F:glutathione transferase activity"/>
    <property type="evidence" value="ECO:0007669"/>
    <property type="project" value="UniProtKB-EC"/>
</dbReference>
<evidence type="ECO:0000256" key="3">
    <source>
        <dbReference type="ARBA" id="ARBA00004477"/>
    </source>
</evidence>
<evidence type="ECO:0000256" key="4">
    <source>
        <dbReference type="ARBA" id="ARBA00010459"/>
    </source>
</evidence>
<keyword evidence="10 18" id="KW-1133">Transmembrane helix</keyword>
<feature type="region of interest" description="Disordered" evidence="17">
    <location>
        <begin position="1"/>
        <end position="43"/>
    </location>
</feature>
<evidence type="ECO:0000256" key="1">
    <source>
        <dbReference type="ARBA" id="ARBA00003701"/>
    </source>
</evidence>
<dbReference type="InterPro" id="IPR023352">
    <property type="entry name" value="MAPEG-like_dom_sf"/>
</dbReference>
<evidence type="ECO:0000256" key="7">
    <source>
        <dbReference type="ARBA" id="ARBA00022692"/>
    </source>
</evidence>
<proteinExistence type="inferred from homology"/>